<feature type="region of interest" description="Disordered" evidence="2">
    <location>
        <begin position="680"/>
        <end position="723"/>
    </location>
</feature>
<dbReference type="AlphaFoldDB" id="G0NDI7"/>
<reference evidence="4" key="1">
    <citation type="submission" date="2011-07" db="EMBL/GenBank/DDBJ databases">
        <authorList>
            <consortium name="Caenorhabditis brenneri Sequencing and Analysis Consortium"/>
            <person name="Wilson R.K."/>
        </authorList>
    </citation>
    <scope>NUCLEOTIDE SEQUENCE [LARGE SCALE GENOMIC DNA]</scope>
    <source>
        <strain evidence="4">PB2801</strain>
    </source>
</reference>
<feature type="compositionally biased region" description="Basic and acidic residues" evidence="2">
    <location>
        <begin position="610"/>
        <end position="628"/>
    </location>
</feature>
<evidence type="ECO:0000256" key="1">
    <source>
        <dbReference type="SAM" id="Coils"/>
    </source>
</evidence>
<dbReference type="PANTHER" id="PTHR21504:SF1">
    <property type="entry name" value="IG-LIKE DOMAIN-CONTAINING PROTEIN-RELATED"/>
    <property type="match status" value="1"/>
</dbReference>
<feature type="compositionally biased region" description="Polar residues" evidence="2">
    <location>
        <begin position="745"/>
        <end position="755"/>
    </location>
</feature>
<dbReference type="EMBL" id="GL379868">
    <property type="protein sequence ID" value="EGT58360.1"/>
    <property type="molecule type" value="Genomic_DNA"/>
</dbReference>
<feature type="compositionally biased region" description="Polar residues" evidence="2">
    <location>
        <begin position="564"/>
        <end position="590"/>
    </location>
</feature>
<dbReference type="eggNOG" id="ENOG502RT8B">
    <property type="taxonomic scope" value="Eukaryota"/>
</dbReference>
<dbReference type="GO" id="GO:0006914">
    <property type="term" value="P:autophagy"/>
    <property type="evidence" value="ECO:0007669"/>
    <property type="project" value="InterPro"/>
</dbReference>
<keyword evidence="1" id="KW-0175">Coiled coil</keyword>
<feature type="compositionally biased region" description="Polar residues" evidence="2">
    <location>
        <begin position="808"/>
        <end position="817"/>
    </location>
</feature>
<protein>
    <submittedName>
        <fullName evidence="3">Uncharacterized protein</fullName>
    </submittedName>
</protein>
<feature type="compositionally biased region" description="Acidic residues" evidence="2">
    <location>
        <begin position="171"/>
        <end position="206"/>
    </location>
</feature>
<sequence length="903" mass="101041">MNAQQLIQALPKVIVTKCSKDRSDVVGVRCPNGTYYLYIYDGTTKKFVAHKCSCQPRVTEMDLRPLYAAISEKLSCFVIFMNNTITRRIEQYTYEFSSDTFMEVKNTGLSYNPALLGESNLVCMMYGPNAEQLMIESDQYGFLRKQISRDTFNFKVTTRSEVKTLMMQSLEETDYEESDDDDYEDNYSDDEDSEYDPEDSDYEPSDDDLMYDEYIGTIAPFVLLDCAHHPGSVIGAFNYTLDTYDTFFYNEVAGRFVPMDKDCNCKFPVTEYSLVPKYVQKASDGKQVIHVHNLFTNIMEKYCYVHGEGLVQVDYPELVYFAGKTTTSAVILSISDPSPVVIMRGFNGRLFIETYSQKTNNFVSTGTKPVKTFLVQWKETAKKEQEQKRLESKAAASKKAAANKAADQEIAEKEACKDKQAPGLIEELKNLKKNYEELNQKLEKMVTTQEDKASGGAYSNETLTKKQNSARASEMGKKAVEEIHSQIKFPVITLDDTPKKTAPTQVQPTKVKSTASNSTSKGTTDEKLAKEVAAIFSEKLDAQELAYLMDVISLDDTPKKSEKVSSGNATKANITVSTQPNTDESSTSSPREPLKDITEESLSDSQFNDNRMREISSKRDKEQRDRHQSTSYIPPGFGFSTPSFQPFGPLGSMMGDNNMRLLPIYKPYSSQQVQQGSFYMPIQPQGGVSNDKKQQQQGSAAGPSSSQKVQQQHPQQKQNQSTMESMVKYRFEKLGNETPQEHQQSDVTPKTTASVPTVPAGTIQSLPLNTVLLEQIQNLIGNEATQELQQLDVTPKTTDSAPTAPAGTVQNGEQSDGNSEKPSKPQTIKLGNLNFVQDPKDSQKWIITNEAEADKKAEPSVMGPPPPPQQPVLQPPIPTTNKFNIFGAPAPTYFNNPYYPYFF</sequence>
<keyword evidence="4" id="KW-1185">Reference proteome</keyword>
<dbReference type="OrthoDB" id="5877238at2759"/>
<proteinExistence type="predicted"/>
<feature type="region of interest" description="Disordered" evidence="2">
    <location>
        <begin position="736"/>
        <end position="758"/>
    </location>
</feature>
<evidence type="ECO:0000256" key="2">
    <source>
        <dbReference type="SAM" id="MobiDB-lite"/>
    </source>
</evidence>
<feature type="region of interest" description="Disordered" evidence="2">
    <location>
        <begin position="852"/>
        <end position="875"/>
    </location>
</feature>
<gene>
    <name evidence="3" type="ORF">CAEBREN_23889</name>
</gene>
<feature type="coiled-coil region" evidence="1">
    <location>
        <begin position="421"/>
        <end position="452"/>
    </location>
</feature>
<feature type="region of interest" description="Disordered" evidence="2">
    <location>
        <begin position="793"/>
        <end position="827"/>
    </location>
</feature>
<dbReference type="InterPro" id="IPR039908">
    <property type="entry name" value="Sepa-1"/>
</dbReference>
<dbReference type="PANTHER" id="PTHR21504">
    <property type="entry name" value="IG-LIKE DOMAIN-CONTAINING PROTEIN-RELATED-RELATED"/>
    <property type="match status" value="1"/>
</dbReference>
<dbReference type="STRING" id="135651.G0NDI7"/>
<dbReference type="InParanoid" id="G0NDI7"/>
<evidence type="ECO:0000313" key="4">
    <source>
        <dbReference type="Proteomes" id="UP000008068"/>
    </source>
</evidence>
<organism evidence="4">
    <name type="scientific">Caenorhabditis brenneri</name>
    <name type="common">Nematode worm</name>
    <dbReference type="NCBI Taxonomy" id="135651"/>
    <lineage>
        <taxon>Eukaryota</taxon>
        <taxon>Metazoa</taxon>
        <taxon>Ecdysozoa</taxon>
        <taxon>Nematoda</taxon>
        <taxon>Chromadorea</taxon>
        <taxon>Rhabditida</taxon>
        <taxon>Rhabditina</taxon>
        <taxon>Rhabditomorpha</taxon>
        <taxon>Rhabditoidea</taxon>
        <taxon>Rhabditidae</taxon>
        <taxon>Peloderinae</taxon>
        <taxon>Caenorhabditis</taxon>
    </lineage>
</organism>
<feature type="compositionally biased region" description="Polar residues" evidence="2">
    <location>
        <begin position="502"/>
        <end position="522"/>
    </location>
</feature>
<dbReference type="HOGENOM" id="CLU_321117_0_0_1"/>
<feature type="region of interest" description="Disordered" evidence="2">
    <location>
        <begin position="167"/>
        <end position="206"/>
    </location>
</feature>
<feature type="region of interest" description="Disordered" evidence="2">
    <location>
        <begin position="494"/>
        <end position="526"/>
    </location>
</feature>
<accession>G0NDI7</accession>
<feature type="compositionally biased region" description="Low complexity" evidence="2">
    <location>
        <begin position="695"/>
        <end position="721"/>
    </location>
</feature>
<dbReference type="Proteomes" id="UP000008068">
    <property type="component" value="Unassembled WGS sequence"/>
</dbReference>
<feature type="compositionally biased region" description="Pro residues" evidence="2">
    <location>
        <begin position="862"/>
        <end position="875"/>
    </location>
</feature>
<feature type="region of interest" description="Disordered" evidence="2">
    <location>
        <begin position="557"/>
        <end position="651"/>
    </location>
</feature>
<name>G0NDI7_CAEBE</name>
<evidence type="ECO:0000313" key="3">
    <source>
        <dbReference type="EMBL" id="EGT58360.1"/>
    </source>
</evidence>